<dbReference type="PANTHER" id="PTHR47245:SF1">
    <property type="entry name" value="FOLDASE PROTEIN PRSA"/>
    <property type="match status" value="1"/>
</dbReference>
<feature type="domain" description="PpiC" evidence="8">
    <location>
        <begin position="184"/>
        <end position="281"/>
    </location>
</feature>
<evidence type="ECO:0000256" key="6">
    <source>
        <dbReference type="PROSITE-ProRule" id="PRU00278"/>
    </source>
</evidence>
<dbReference type="eggNOG" id="COG0760">
    <property type="taxonomic scope" value="Bacteria"/>
</dbReference>
<evidence type="ECO:0000256" key="1">
    <source>
        <dbReference type="ARBA" id="ARBA00000971"/>
    </source>
</evidence>
<dbReference type="AlphaFoldDB" id="D7CX94"/>
<evidence type="ECO:0000256" key="5">
    <source>
        <dbReference type="ARBA" id="ARBA00023235"/>
    </source>
</evidence>
<evidence type="ECO:0000256" key="3">
    <source>
        <dbReference type="ARBA" id="ARBA00022729"/>
    </source>
</evidence>
<dbReference type="Pfam" id="PF13145">
    <property type="entry name" value="Rotamase_2"/>
    <property type="match status" value="2"/>
</dbReference>
<keyword evidence="5 6" id="KW-0413">Isomerase</keyword>
<evidence type="ECO:0000259" key="8">
    <source>
        <dbReference type="PROSITE" id="PS50198"/>
    </source>
</evidence>
<dbReference type="SUPFAM" id="SSF54534">
    <property type="entry name" value="FKBP-like"/>
    <property type="match status" value="1"/>
</dbReference>
<name>D7CX94_TRURR</name>
<proteinExistence type="predicted"/>
<accession>D7CX94</accession>
<dbReference type="KEGG" id="tra:Trad_0075"/>
<keyword evidence="10" id="KW-1185">Reference proteome</keyword>
<evidence type="ECO:0000256" key="7">
    <source>
        <dbReference type="SAM" id="MobiDB-lite"/>
    </source>
</evidence>
<comment type="catalytic activity">
    <reaction evidence="1">
        <text>[protein]-peptidylproline (omega=180) = [protein]-peptidylproline (omega=0)</text>
        <dbReference type="Rhea" id="RHEA:16237"/>
        <dbReference type="Rhea" id="RHEA-COMP:10747"/>
        <dbReference type="Rhea" id="RHEA-COMP:10748"/>
        <dbReference type="ChEBI" id="CHEBI:83833"/>
        <dbReference type="ChEBI" id="CHEBI:83834"/>
        <dbReference type="EC" id="5.2.1.8"/>
    </reaction>
</comment>
<dbReference type="GO" id="GO:0003755">
    <property type="term" value="F:peptidyl-prolyl cis-trans isomerase activity"/>
    <property type="evidence" value="ECO:0007669"/>
    <property type="project" value="UniProtKB-KW"/>
</dbReference>
<reference evidence="9 10" key="2">
    <citation type="journal article" date="2011" name="Stand. Genomic Sci.">
        <title>Complete genome sequence of Truepera radiovictrix type strain (RQ-24).</title>
        <authorList>
            <person name="Ivanova N."/>
            <person name="Rohde C."/>
            <person name="Munk C."/>
            <person name="Nolan M."/>
            <person name="Lucas S."/>
            <person name="Del Rio T.G."/>
            <person name="Tice H."/>
            <person name="Deshpande S."/>
            <person name="Cheng J.F."/>
            <person name="Tapia R."/>
            <person name="Han C."/>
            <person name="Goodwin L."/>
            <person name="Pitluck S."/>
            <person name="Liolios K."/>
            <person name="Mavromatis K."/>
            <person name="Mikhailova N."/>
            <person name="Pati A."/>
            <person name="Chen A."/>
            <person name="Palaniappan K."/>
            <person name="Land M."/>
            <person name="Hauser L."/>
            <person name="Chang Y.J."/>
            <person name="Jeffries C.D."/>
            <person name="Brambilla E."/>
            <person name="Rohde M."/>
            <person name="Goker M."/>
            <person name="Tindall B.J."/>
            <person name="Woyke T."/>
            <person name="Bristow J."/>
            <person name="Eisen J.A."/>
            <person name="Markowitz V."/>
            <person name="Hugenholtz P."/>
            <person name="Kyrpides N.C."/>
            <person name="Klenk H.P."/>
            <person name="Lapidus A."/>
        </authorList>
    </citation>
    <scope>NUCLEOTIDE SEQUENCE [LARGE SCALE GENOMIC DNA]</scope>
    <source>
        <strain evidence="10">DSM 17093 / CIP 108686 / LMG 22925 / RQ-24</strain>
    </source>
</reference>
<sequence>MRLSKQTNTVILWLIAIALLVSMVIAFTPGTLFGGAQPQQAEAALLVNGQPIRTVDVARFEATPPFNAVQEGPAAEDLEQVLLDELIDQELLRQAASRVNVSNAEVRARVNAFREEQGVAGSANDRAYLDLIGSAGYTDESFRALMREQLQRERYLESVAGDLEVTDEEVRAHFEANRDVYQSEPRIVARQLVVTDEGLANDLYARALAGEDFAALAREHSTERAEQGGALGAAEGESDPRPVTRVALPTAVADAAFALQGTGLTEPIEAAGAFYIVSVEAYEPPQPRPFEEVQEQVREDALAAKETGAQEAALRTLREEATIETPAGSPYVYENPVVARVGDHEIRAAELNRNTYLSPQLQGLISPGFADVIAESIKPGVLEQLIDRELAYQGADALGVPFVGSRAQVAQSVLGYVSREAEASDDEVARYYEENQAFFTQPAEAAVTRFTFTGEAAAAAFREAVLAEGITAGEALREEAEAAGGSAERLGTLTPGGQPEAIEAALFDFEGGMTPIAGDGGLEISEVLSVEVPVDPDTMTGGAMTGGALTGGEGATERQFVVLVAARTPERVRPLEEVRALVEQAVLNQNRRELQEAWLEERRQETPVENLLVAEAPESVQTGGAMTGGEPLQAPQTGGAQ</sequence>
<dbReference type="Gene3D" id="3.10.50.40">
    <property type="match status" value="1"/>
</dbReference>
<feature type="region of interest" description="Disordered" evidence="7">
    <location>
        <begin position="618"/>
        <end position="641"/>
    </location>
</feature>
<reference evidence="10" key="1">
    <citation type="submission" date="2010-05" db="EMBL/GenBank/DDBJ databases">
        <title>The complete genome of Truepera radiovictris DSM 17093.</title>
        <authorList>
            <consortium name="US DOE Joint Genome Institute (JGI-PGF)"/>
            <person name="Lucas S."/>
            <person name="Copeland A."/>
            <person name="Lapidus A."/>
            <person name="Glavina del Rio T."/>
            <person name="Dalin E."/>
            <person name="Tice H."/>
            <person name="Bruce D."/>
            <person name="Goodwin L."/>
            <person name="Pitluck S."/>
            <person name="Kyrpides N."/>
            <person name="Mavromatis K."/>
            <person name="Ovchinnikova G."/>
            <person name="Munk A.C."/>
            <person name="Detter J.C."/>
            <person name="Han C."/>
            <person name="Tapia R."/>
            <person name="Land M."/>
            <person name="Hauser L."/>
            <person name="Markowitz V."/>
            <person name="Cheng J.-F."/>
            <person name="Hugenholtz P."/>
            <person name="Woyke T."/>
            <person name="Wu D."/>
            <person name="Tindall B."/>
            <person name="Pomrenke H.G."/>
            <person name="Brambilla E."/>
            <person name="Klenk H.-P."/>
            <person name="Eisen J.A."/>
        </authorList>
    </citation>
    <scope>NUCLEOTIDE SEQUENCE [LARGE SCALE GENOMIC DNA]</scope>
    <source>
        <strain evidence="10">DSM 17093 / CIP 108686 / LMG 22925 / RQ-24</strain>
    </source>
</reference>
<evidence type="ECO:0000256" key="4">
    <source>
        <dbReference type="ARBA" id="ARBA00023110"/>
    </source>
</evidence>
<feature type="region of interest" description="Disordered" evidence="7">
    <location>
        <begin position="219"/>
        <end position="241"/>
    </location>
</feature>
<dbReference type="EMBL" id="CP002049">
    <property type="protein sequence ID" value="ADI13218.1"/>
    <property type="molecule type" value="Genomic_DNA"/>
</dbReference>
<dbReference type="STRING" id="649638.Trad_0075"/>
<organism evidence="9 10">
    <name type="scientific">Truepera radiovictrix (strain DSM 17093 / CIP 108686 / LMG 22925 / RQ-24)</name>
    <dbReference type="NCBI Taxonomy" id="649638"/>
    <lineage>
        <taxon>Bacteria</taxon>
        <taxon>Thermotogati</taxon>
        <taxon>Deinococcota</taxon>
        <taxon>Deinococci</taxon>
        <taxon>Trueperales</taxon>
        <taxon>Trueperaceae</taxon>
        <taxon>Truepera</taxon>
    </lineage>
</organism>
<evidence type="ECO:0000313" key="9">
    <source>
        <dbReference type="EMBL" id="ADI13218.1"/>
    </source>
</evidence>
<dbReference type="EC" id="5.2.1.8" evidence="2"/>
<dbReference type="InterPro" id="IPR000297">
    <property type="entry name" value="PPIase_PpiC"/>
</dbReference>
<dbReference type="HOGENOM" id="CLU_420182_0_0_0"/>
<evidence type="ECO:0000313" key="10">
    <source>
        <dbReference type="Proteomes" id="UP000000379"/>
    </source>
</evidence>
<gene>
    <name evidence="9" type="ordered locus">Trad_0075</name>
</gene>
<dbReference type="Proteomes" id="UP000000379">
    <property type="component" value="Chromosome"/>
</dbReference>
<keyword evidence="4 6" id="KW-0697">Rotamase</keyword>
<dbReference type="SUPFAM" id="SSF109998">
    <property type="entry name" value="Triger factor/SurA peptide-binding domain-like"/>
    <property type="match status" value="2"/>
</dbReference>
<dbReference type="Pfam" id="PF13624">
    <property type="entry name" value="SurA_N_3"/>
    <property type="match status" value="1"/>
</dbReference>
<dbReference type="Gene3D" id="1.10.4030.10">
    <property type="entry name" value="Porin chaperone SurA, peptide-binding domain"/>
    <property type="match status" value="1"/>
</dbReference>
<dbReference type="InterPro" id="IPR050245">
    <property type="entry name" value="PrsA_foldase"/>
</dbReference>
<evidence type="ECO:0000256" key="2">
    <source>
        <dbReference type="ARBA" id="ARBA00013194"/>
    </source>
</evidence>
<protein>
    <recommendedName>
        <fullName evidence="2">peptidylprolyl isomerase</fullName>
        <ecNumber evidence="2">5.2.1.8</ecNumber>
    </recommendedName>
</protein>
<dbReference type="PANTHER" id="PTHR47245">
    <property type="entry name" value="PEPTIDYLPROLYL ISOMERASE"/>
    <property type="match status" value="1"/>
</dbReference>
<dbReference type="RefSeq" id="WP_013176598.1">
    <property type="nucleotide sequence ID" value="NC_014221.1"/>
</dbReference>
<keyword evidence="3" id="KW-0732">Signal</keyword>
<dbReference type="PROSITE" id="PS50198">
    <property type="entry name" value="PPIC_PPIASE_2"/>
    <property type="match status" value="1"/>
</dbReference>
<dbReference type="InterPro" id="IPR046357">
    <property type="entry name" value="PPIase_dom_sf"/>
</dbReference>
<dbReference type="InterPro" id="IPR027304">
    <property type="entry name" value="Trigger_fact/SurA_dom_sf"/>
</dbReference>